<gene>
    <name evidence="2" type="primary">ORF23165</name>
</gene>
<feature type="compositionally biased region" description="Polar residues" evidence="1">
    <location>
        <begin position="1"/>
        <end position="25"/>
    </location>
</feature>
<accession>A0A0B6YEC7</accession>
<dbReference type="AlphaFoldDB" id="A0A0B6YEC7"/>
<feature type="non-terminal residue" evidence="2">
    <location>
        <position position="1"/>
    </location>
</feature>
<feature type="region of interest" description="Disordered" evidence="1">
    <location>
        <begin position="1"/>
        <end position="32"/>
    </location>
</feature>
<evidence type="ECO:0000313" key="2">
    <source>
        <dbReference type="EMBL" id="CEK54577.1"/>
    </source>
</evidence>
<feature type="region of interest" description="Disordered" evidence="1">
    <location>
        <begin position="55"/>
        <end position="99"/>
    </location>
</feature>
<reference evidence="2" key="1">
    <citation type="submission" date="2014-12" db="EMBL/GenBank/DDBJ databases">
        <title>Insight into the proteome of Arion vulgaris.</title>
        <authorList>
            <person name="Aradska J."/>
            <person name="Bulat T."/>
            <person name="Smidak R."/>
            <person name="Sarate P."/>
            <person name="Gangsoo J."/>
            <person name="Sialana F."/>
            <person name="Bilban M."/>
            <person name="Lubec G."/>
        </authorList>
    </citation>
    <scope>NUCLEOTIDE SEQUENCE</scope>
    <source>
        <tissue evidence="2">Skin</tissue>
    </source>
</reference>
<protein>
    <submittedName>
        <fullName evidence="2">Uncharacterized protein</fullName>
    </submittedName>
</protein>
<feature type="non-terminal residue" evidence="2">
    <location>
        <position position="99"/>
    </location>
</feature>
<organism evidence="2">
    <name type="scientific">Arion vulgaris</name>
    <dbReference type="NCBI Taxonomy" id="1028688"/>
    <lineage>
        <taxon>Eukaryota</taxon>
        <taxon>Metazoa</taxon>
        <taxon>Spiralia</taxon>
        <taxon>Lophotrochozoa</taxon>
        <taxon>Mollusca</taxon>
        <taxon>Gastropoda</taxon>
        <taxon>Heterobranchia</taxon>
        <taxon>Euthyneura</taxon>
        <taxon>Panpulmonata</taxon>
        <taxon>Eupulmonata</taxon>
        <taxon>Stylommatophora</taxon>
        <taxon>Helicina</taxon>
        <taxon>Arionoidea</taxon>
        <taxon>Arionidae</taxon>
        <taxon>Arion</taxon>
    </lineage>
</organism>
<name>A0A0B6YEC7_9EUPU</name>
<evidence type="ECO:0000256" key="1">
    <source>
        <dbReference type="SAM" id="MobiDB-lite"/>
    </source>
</evidence>
<dbReference type="EMBL" id="HACG01007712">
    <property type="protein sequence ID" value="CEK54577.1"/>
    <property type="molecule type" value="Transcribed_RNA"/>
</dbReference>
<proteinExistence type="predicted"/>
<sequence>NTVNAPSPKSPLSVNSSQTLDQNAPLNPPMTPNTMLINLLNRVPTPFLTSSQDLLSAPTSQENVAHDTDTAGEFEMTDNKTSEGMYSGKNLDFTSGQTH</sequence>